<proteinExistence type="predicted"/>
<reference evidence="2 3" key="1">
    <citation type="journal article" date="2017" name="Front. Genet.">
        <title>Draft sequencing of the heterozygous diploid genome of Satsuma (Citrus unshiu Marc.) using a hybrid assembly approach.</title>
        <authorList>
            <person name="Shimizu T."/>
            <person name="Tanizawa Y."/>
            <person name="Mochizuki T."/>
            <person name="Nagasaki H."/>
            <person name="Yoshioka T."/>
            <person name="Toyoda A."/>
            <person name="Fujiyama A."/>
            <person name="Kaminuma E."/>
            <person name="Nakamura Y."/>
        </authorList>
    </citation>
    <scope>NUCLEOTIDE SEQUENCE [LARGE SCALE GENOMIC DNA]</scope>
    <source>
        <strain evidence="3">cv. Miyagawa wase</strain>
    </source>
</reference>
<protein>
    <submittedName>
        <fullName evidence="2">Uncharacterized protein</fullName>
    </submittedName>
</protein>
<dbReference type="EMBL" id="BDQV01000250">
    <property type="protein sequence ID" value="GAY60882.1"/>
    <property type="molecule type" value="Genomic_DNA"/>
</dbReference>
<name>A0A2H5Q8J3_CITUN</name>
<evidence type="ECO:0000313" key="3">
    <source>
        <dbReference type="Proteomes" id="UP000236630"/>
    </source>
</evidence>
<dbReference type="AlphaFoldDB" id="A0A2H5Q8J3"/>
<accession>A0A2H5Q8J3</accession>
<comment type="caution">
    <text evidence="2">The sequence shown here is derived from an EMBL/GenBank/DDBJ whole genome shotgun (WGS) entry which is preliminary data.</text>
</comment>
<dbReference type="Proteomes" id="UP000236630">
    <property type="component" value="Unassembled WGS sequence"/>
</dbReference>
<evidence type="ECO:0000313" key="2">
    <source>
        <dbReference type="EMBL" id="GAY60882.1"/>
    </source>
</evidence>
<feature type="compositionally biased region" description="Basic and acidic residues" evidence="1">
    <location>
        <begin position="12"/>
        <end position="26"/>
    </location>
</feature>
<keyword evidence="3" id="KW-1185">Reference proteome</keyword>
<sequence length="68" mass="7028">MKIPLPVNGHRNSTDGDGKLRIESSSHAKSNGGGGDLPHTVMAPDRAPEVVNPSTADQRQNDVPGVSG</sequence>
<feature type="region of interest" description="Disordered" evidence="1">
    <location>
        <begin position="1"/>
        <end position="68"/>
    </location>
</feature>
<organism evidence="2 3">
    <name type="scientific">Citrus unshiu</name>
    <name type="common">Satsuma mandarin</name>
    <name type="synonym">Citrus nobilis var. unshiu</name>
    <dbReference type="NCBI Taxonomy" id="55188"/>
    <lineage>
        <taxon>Eukaryota</taxon>
        <taxon>Viridiplantae</taxon>
        <taxon>Streptophyta</taxon>
        <taxon>Embryophyta</taxon>
        <taxon>Tracheophyta</taxon>
        <taxon>Spermatophyta</taxon>
        <taxon>Magnoliopsida</taxon>
        <taxon>eudicotyledons</taxon>
        <taxon>Gunneridae</taxon>
        <taxon>Pentapetalae</taxon>
        <taxon>rosids</taxon>
        <taxon>malvids</taxon>
        <taxon>Sapindales</taxon>
        <taxon>Rutaceae</taxon>
        <taxon>Aurantioideae</taxon>
        <taxon>Citrus</taxon>
    </lineage>
</organism>
<gene>
    <name evidence="2" type="ORF">CUMW_205560</name>
</gene>
<evidence type="ECO:0000256" key="1">
    <source>
        <dbReference type="SAM" id="MobiDB-lite"/>
    </source>
</evidence>